<sequence>MYAERLRAGSPVCLYAVALELAGTAARGRMKNGIVQRHVPLDVRNDEVRSEVPGKVNIANGGVPPIGGTLLPKE</sequence>
<dbReference type="GO" id="GO:0000786">
    <property type="term" value="C:nucleosome"/>
    <property type="evidence" value="ECO:0007669"/>
    <property type="project" value="InterPro"/>
</dbReference>
<dbReference type="GO" id="GO:0030527">
    <property type="term" value="F:structural constituent of chromatin"/>
    <property type="evidence" value="ECO:0007669"/>
    <property type="project" value="InterPro"/>
</dbReference>
<dbReference type="InterPro" id="IPR009072">
    <property type="entry name" value="Histone-fold"/>
</dbReference>
<evidence type="ECO:0000313" key="2">
    <source>
        <dbReference type="Proteomes" id="UP000663760"/>
    </source>
</evidence>
<keyword evidence="2" id="KW-1185">Reference proteome</keyword>
<dbReference type="InterPro" id="IPR002119">
    <property type="entry name" value="Histone_H2A"/>
</dbReference>
<dbReference type="PRINTS" id="PR00620">
    <property type="entry name" value="HISTONEH2A"/>
</dbReference>
<dbReference type="Proteomes" id="UP000663760">
    <property type="component" value="Chromosome 12"/>
</dbReference>
<evidence type="ECO:0000313" key="1">
    <source>
        <dbReference type="EMBL" id="CAA7405994.1"/>
    </source>
</evidence>
<protein>
    <submittedName>
        <fullName evidence="1">Uncharacterized protein</fullName>
    </submittedName>
</protein>
<dbReference type="AlphaFoldDB" id="A0A7I8L9N4"/>
<name>A0A7I8L9N4_SPIIN</name>
<dbReference type="GO" id="GO:0003677">
    <property type="term" value="F:DNA binding"/>
    <property type="evidence" value="ECO:0007669"/>
    <property type="project" value="InterPro"/>
</dbReference>
<proteinExistence type="predicted"/>
<dbReference type="Gene3D" id="1.10.20.10">
    <property type="entry name" value="Histone, subunit A"/>
    <property type="match status" value="1"/>
</dbReference>
<gene>
    <name evidence="1" type="ORF">SI8410_12016672</name>
</gene>
<reference evidence="1" key="1">
    <citation type="submission" date="2020-02" db="EMBL/GenBank/DDBJ databases">
        <authorList>
            <person name="Scholz U."/>
            <person name="Mascher M."/>
            <person name="Fiebig A."/>
        </authorList>
    </citation>
    <scope>NUCLEOTIDE SEQUENCE</scope>
</reference>
<dbReference type="EMBL" id="LR746275">
    <property type="protein sequence ID" value="CAA7405994.1"/>
    <property type="molecule type" value="Genomic_DNA"/>
</dbReference>
<accession>A0A7I8L9N4</accession>
<dbReference type="GO" id="GO:0046982">
    <property type="term" value="F:protein heterodimerization activity"/>
    <property type="evidence" value="ECO:0007669"/>
    <property type="project" value="InterPro"/>
</dbReference>
<organism evidence="1 2">
    <name type="scientific">Spirodela intermedia</name>
    <name type="common">Intermediate duckweed</name>
    <dbReference type="NCBI Taxonomy" id="51605"/>
    <lineage>
        <taxon>Eukaryota</taxon>
        <taxon>Viridiplantae</taxon>
        <taxon>Streptophyta</taxon>
        <taxon>Embryophyta</taxon>
        <taxon>Tracheophyta</taxon>
        <taxon>Spermatophyta</taxon>
        <taxon>Magnoliopsida</taxon>
        <taxon>Liliopsida</taxon>
        <taxon>Araceae</taxon>
        <taxon>Lemnoideae</taxon>
        <taxon>Spirodela</taxon>
    </lineage>
</organism>
<dbReference type="SUPFAM" id="SSF47113">
    <property type="entry name" value="Histone-fold"/>
    <property type="match status" value="1"/>
</dbReference>